<evidence type="ECO:0000313" key="2">
    <source>
        <dbReference type="EMBL" id="GGO47038.1"/>
    </source>
</evidence>
<evidence type="ECO:0000313" key="3">
    <source>
        <dbReference type="Proteomes" id="UP000642509"/>
    </source>
</evidence>
<gene>
    <name evidence="2" type="ORF">GCM10010977_23400</name>
</gene>
<feature type="domain" description="HTH marR-type" evidence="1">
    <location>
        <begin position="1"/>
        <end position="136"/>
    </location>
</feature>
<dbReference type="Gene3D" id="1.10.10.10">
    <property type="entry name" value="Winged helix-like DNA-binding domain superfamily/Winged helix DNA-binding domain"/>
    <property type="match status" value="2"/>
</dbReference>
<proteinExistence type="predicted"/>
<feature type="domain" description="HTH marR-type" evidence="1">
    <location>
        <begin position="148"/>
        <end position="292"/>
    </location>
</feature>
<dbReference type="InterPro" id="IPR000835">
    <property type="entry name" value="HTH_MarR-typ"/>
</dbReference>
<sequence>MDSRALVGHQLRRCHQVHNAVWADAVGGLLTSPQYSVLFTVAAAEWPLDQLSVGRAAGLDRTTVAGVIRRLEEQGWLRRERDPADARRQVVTLPVPAAVALDGLAPAVRTVQERLVAPLAAADRVWLGRRLVDLSGHHDAAGTADDSDRHGVRQVGQVEEDLRPGHLIRLAQQRHTLLWADELGGIITGPQFAVLLVLVTSGPTGQGALAGRAALDRSSASDVLRRLEARGWTARRPDPDDRRSRLVSLTTVGRALVDELWPAVNRVQERILEPVPVAERDRVVEVLAAVGNPPPAALAPRHGGQ</sequence>
<keyword evidence="3" id="KW-1185">Reference proteome</keyword>
<dbReference type="SMART" id="SM00347">
    <property type="entry name" value="HTH_MARR"/>
    <property type="match status" value="2"/>
</dbReference>
<name>A0ABQ2M541_9MICC</name>
<dbReference type="PROSITE" id="PS50995">
    <property type="entry name" value="HTH_MARR_2"/>
    <property type="match status" value="2"/>
</dbReference>
<dbReference type="InterPro" id="IPR036388">
    <property type="entry name" value="WH-like_DNA-bd_sf"/>
</dbReference>
<protein>
    <recommendedName>
        <fullName evidence="1">HTH marR-type domain-containing protein</fullName>
    </recommendedName>
</protein>
<organism evidence="2 3">
    <name type="scientific">Citricoccus zhacaiensis</name>
    <dbReference type="NCBI Taxonomy" id="489142"/>
    <lineage>
        <taxon>Bacteria</taxon>
        <taxon>Bacillati</taxon>
        <taxon>Actinomycetota</taxon>
        <taxon>Actinomycetes</taxon>
        <taxon>Micrococcales</taxon>
        <taxon>Micrococcaceae</taxon>
        <taxon>Citricoccus</taxon>
    </lineage>
</organism>
<comment type="caution">
    <text evidence="2">The sequence shown here is derived from an EMBL/GenBank/DDBJ whole genome shotgun (WGS) entry which is preliminary data.</text>
</comment>
<dbReference type="PANTHER" id="PTHR33164:SF95">
    <property type="entry name" value="TRANSCRIPTIONAL REGULATOR"/>
    <property type="match status" value="1"/>
</dbReference>
<dbReference type="EMBL" id="BMLQ01000006">
    <property type="protein sequence ID" value="GGO47038.1"/>
    <property type="molecule type" value="Genomic_DNA"/>
</dbReference>
<dbReference type="PANTHER" id="PTHR33164">
    <property type="entry name" value="TRANSCRIPTIONAL REGULATOR, MARR FAMILY"/>
    <property type="match status" value="1"/>
</dbReference>
<dbReference type="InterPro" id="IPR036390">
    <property type="entry name" value="WH_DNA-bd_sf"/>
</dbReference>
<reference evidence="3" key="1">
    <citation type="journal article" date="2019" name="Int. J. Syst. Evol. Microbiol.">
        <title>The Global Catalogue of Microorganisms (GCM) 10K type strain sequencing project: providing services to taxonomists for standard genome sequencing and annotation.</title>
        <authorList>
            <consortium name="The Broad Institute Genomics Platform"/>
            <consortium name="The Broad Institute Genome Sequencing Center for Infectious Disease"/>
            <person name="Wu L."/>
            <person name="Ma J."/>
        </authorList>
    </citation>
    <scope>NUCLEOTIDE SEQUENCE [LARGE SCALE GENOMIC DNA]</scope>
    <source>
        <strain evidence="3">CGMCC 1.7064</strain>
    </source>
</reference>
<dbReference type="RefSeq" id="WP_188806315.1">
    <property type="nucleotide sequence ID" value="NZ_BAAAOU010000009.1"/>
</dbReference>
<dbReference type="Proteomes" id="UP000642509">
    <property type="component" value="Unassembled WGS sequence"/>
</dbReference>
<accession>A0ABQ2M541</accession>
<dbReference type="InterPro" id="IPR039422">
    <property type="entry name" value="MarR/SlyA-like"/>
</dbReference>
<dbReference type="Pfam" id="PF01047">
    <property type="entry name" value="MarR"/>
    <property type="match status" value="2"/>
</dbReference>
<dbReference type="SUPFAM" id="SSF46785">
    <property type="entry name" value="Winged helix' DNA-binding domain"/>
    <property type="match status" value="2"/>
</dbReference>
<evidence type="ECO:0000259" key="1">
    <source>
        <dbReference type="PROSITE" id="PS50995"/>
    </source>
</evidence>